<keyword evidence="2" id="KW-0472">Membrane</keyword>
<feature type="transmembrane region" description="Helical" evidence="2">
    <location>
        <begin position="6"/>
        <end position="26"/>
    </location>
</feature>
<proteinExistence type="predicted"/>
<accession>A0ABV6U0E2</accession>
<dbReference type="Proteomes" id="UP001589870">
    <property type="component" value="Unassembled WGS sequence"/>
</dbReference>
<keyword evidence="2" id="KW-1133">Transmembrane helix</keyword>
<feature type="transmembrane region" description="Helical" evidence="2">
    <location>
        <begin position="68"/>
        <end position="86"/>
    </location>
</feature>
<organism evidence="3 4">
    <name type="scientific">Sphaerimonospora cavernae</name>
    <dbReference type="NCBI Taxonomy" id="1740611"/>
    <lineage>
        <taxon>Bacteria</taxon>
        <taxon>Bacillati</taxon>
        <taxon>Actinomycetota</taxon>
        <taxon>Actinomycetes</taxon>
        <taxon>Streptosporangiales</taxon>
        <taxon>Streptosporangiaceae</taxon>
        <taxon>Sphaerimonospora</taxon>
    </lineage>
</organism>
<sequence>MSGEVVFIAAYAVALLVVATVLEIYGRQPTSAWASRVFAGYRRAVPDAPGPADPEDWPHSEAIRFHQVVSLFVTVVAVALVAGELVRHHRPFEALALVAAGSAHGLLAARIVRRLRRARASRTTGTANREEDSVVENVPEARRRRAH</sequence>
<feature type="transmembrane region" description="Helical" evidence="2">
    <location>
        <begin position="92"/>
        <end position="112"/>
    </location>
</feature>
<dbReference type="RefSeq" id="WP_394299521.1">
    <property type="nucleotide sequence ID" value="NZ_JBHMQT010000003.1"/>
</dbReference>
<comment type="caution">
    <text evidence="3">The sequence shown here is derived from an EMBL/GenBank/DDBJ whole genome shotgun (WGS) entry which is preliminary data.</text>
</comment>
<dbReference type="EMBL" id="JBHMQT010000003">
    <property type="protein sequence ID" value="MFC0861310.1"/>
    <property type="molecule type" value="Genomic_DNA"/>
</dbReference>
<evidence type="ECO:0000313" key="3">
    <source>
        <dbReference type="EMBL" id="MFC0861310.1"/>
    </source>
</evidence>
<keyword evidence="2" id="KW-0812">Transmembrane</keyword>
<evidence type="ECO:0000313" key="4">
    <source>
        <dbReference type="Proteomes" id="UP001589870"/>
    </source>
</evidence>
<reference evidence="3 4" key="1">
    <citation type="submission" date="2024-09" db="EMBL/GenBank/DDBJ databases">
        <authorList>
            <person name="Sun Q."/>
            <person name="Mori K."/>
        </authorList>
    </citation>
    <scope>NUCLEOTIDE SEQUENCE [LARGE SCALE GENOMIC DNA]</scope>
    <source>
        <strain evidence="3 4">TBRC 1851</strain>
    </source>
</reference>
<evidence type="ECO:0000256" key="2">
    <source>
        <dbReference type="SAM" id="Phobius"/>
    </source>
</evidence>
<name>A0ABV6U0E2_9ACTN</name>
<protein>
    <submittedName>
        <fullName evidence="3">Uncharacterized protein</fullName>
    </submittedName>
</protein>
<evidence type="ECO:0000256" key="1">
    <source>
        <dbReference type="SAM" id="MobiDB-lite"/>
    </source>
</evidence>
<feature type="region of interest" description="Disordered" evidence="1">
    <location>
        <begin position="119"/>
        <end position="147"/>
    </location>
</feature>
<keyword evidence="4" id="KW-1185">Reference proteome</keyword>
<gene>
    <name evidence="3" type="ORF">ACFHYQ_03255</name>
</gene>